<dbReference type="SUPFAM" id="SSF53756">
    <property type="entry name" value="UDP-Glycosyltransferase/glycogen phosphorylase"/>
    <property type="match status" value="1"/>
</dbReference>
<dbReference type="AlphaFoldDB" id="A0A243WE08"/>
<evidence type="ECO:0000313" key="3">
    <source>
        <dbReference type="Proteomes" id="UP000194873"/>
    </source>
</evidence>
<name>A0A243WE08_9BACT</name>
<dbReference type="InterPro" id="IPR055259">
    <property type="entry name" value="YkvP/CgeB_Glyco_trans-like"/>
</dbReference>
<comment type="caution">
    <text evidence="2">The sequence shown here is derived from an EMBL/GenBank/DDBJ whole genome shotgun (WGS) entry which is preliminary data.</text>
</comment>
<keyword evidence="3" id="KW-1185">Reference proteome</keyword>
<proteinExistence type="predicted"/>
<evidence type="ECO:0000259" key="1">
    <source>
        <dbReference type="Pfam" id="PF13524"/>
    </source>
</evidence>
<dbReference type="RefSeq" id="WP_086594494.1">
    <property type="nucleotide sequence ID" value="NZ_MTSE01000005.1"/>
</dbReference>
<sequence>MAKILYLGDNHPAATSSHRAKALERLGHSVDIQDVHKVVAAQLDSPLLHAIHYRTGFRLLQGKITKWLTALLQKNSAYDVVWVDSGELLSPASLDVLKGLRCPIVLYNLDDPTGKRDGRRFDVLLKALPMYDLVAVVRKESEEECRQLHAKRVLRVLRSYDEVAHKPFDSIDDIPASFRSEVVFIGTWMRHEKRDDFMMELLRQGVPLSIWGSRWSKSPHWETLKSSYRGGNLSGREYVAAIQGSKICLGLLSKGNRDLHTQRSLEVPFAGGLFCAERTSEHQEIYEEGKEAVFWADAAECATICKKLLSDDALRESIRLAGMRKVRAIGVGNEDICRKILAEVNIR</sequence>
<gene>
    <name evidence="2" type="ORF">BXP70_13015</name>
</gene>
<organism evidence="2 3">
    <name type="scientific">Hymenobacter crusticola</name>
    <dbReference type="NCBI Taxonomy" id="1770526"/>
    <lineage>
        <taxon>Bacteria</taxon>
        <taxon>Pseudomonadati</taxon>
        <taxon>Bacteroidota</taxon>
        <taxon>Cytophagia</taxon>
        <taxon>Cytophagales</taxon>
        <taxon>Hymenobacteraceae</taxon>
        <taxon>Hymenobacter</taxon>
    </lineage>
</organism>
<dbReference type="OrthoDB" id="110463at2"/>
<protein>
    <recommendedName>
        <fullName evidence="1">Spore protein YkvP/CgeB glycosyl transferase-like domain-containing protein</fullName>
    </recommendedName>
</protein>
<reference evidence="2 3" key="1">
    <citation type="submission" date="2017-01" db="EMBL/GenBank/DDBJ databases">
        <title>A new Hymenobacter.</title>
        <authorList>
            <person name="Liang Y."/>
            <person name="Feng F."/>
        </authorList>
    </citation>
    <scope>NUCLEOTIDE SEQUENCE [LARGE SCALE GENOMIC DNA]</scope>
    <source>
        <strain evidence="2">MIMBbqt21</strain>
    </source>
</reference>
<feature type="domain" description="Spore protein YkvP/CgeB glycosyl transferase-like" evidence="1">
    <location>
        <begin position="197"/>
        <end position="328"/>
    </location>
</feature>
<dbReference type="EMBL" id="MTSE01000005">
    <property type="protein sequence ID" value="OUJ73886.1"/>
    <property type="molecule type" value="Genomic_DNA"/>
</dbReference>
<evidence type="ECO:0000313" key="2">
    <source>
        <dbReference type="EMBL" id="OUJ73886.1"/>
    </source>
</evidence>
<dbReference type="Proteomes" id="UP000194873">
    <property type="component" value="Unassembled WGS sequence"/>
</dbReference>
<accession>A0A243WE08</accession>
<dbReference type="Pfam" id="PF13524">
    <property type="entry name" value="Glyco_trans_1_2"/>
    <property type="match status" value="1"/>
</dbReference>